<name>W2S796_CYPE1</name>
<dbReference type="GO" id="GO:0005737">
    <property type="term" value="C:cytoplasm"/>
    <property type="evidence" value="ECO:0007669"/>
    <property type="project" value="TreeGrafter"/>
</dbReference>
<dbReference type="PROSITE" id="PS50297">
    <property type="entry name" value="ANK_REP_REGION"/>
    <property type="match status" value="2"/>
</dbReference>
<dbReference type="STRING" id="1220924.W2S796"/>
<keyword evidence="1" id="KW-0677">Repeat</keyword>
<dbReference type="RefSeq" id="XP_008713920.1">
    <property type="nucleotide sequence ID" value="XM_008715698.1"/>
</dbReference>
<dbReference type="HOGENOM" id="CLU_467714_0_0_1"/>
<dbReference type="GeneID" id="19978368"/>
<dbReference type="PROSITE" id="PS50088">
    <property type="entry name" value="ANK_REPEAT"/>
    <property type="match status" value="2"/>
</dbReference>
<dbReference type="InParanoid" id="W2S796"/>
<proteinExistence type="predicted"/>
<dbReference type="OrthoDB" id="366390at2759"/>
<keyword evidence="2 3" id="KW-0040">ANK repeat</keyword>
<sequence>MEATGLAASLATLANTIRIVYSVAHDISDAVNEAEHLREVLENVGRLSSLLDCISREAVTIEHILSPEVLSPTLQTVEHTENELGDLATRMRALSSGSGMRLRLKAVFGSKSQAQDLKLRLIHTHAALNALLSVSGMLTQFNGLRMLEGLSRQLEVLTSKTFPTPLVEPQGTRTASAAEVMHPQPTVYAQTQETFQRWTYGMGECQLRGSFGAVLTRRTAGKRTTNAGSVLLKLPWSKLLAIHVLWKQHTNAWLAFNLVGGSSLSVVNIISEDCAFMKACRIGDTLTMNDMLYSGRARPNDVTPDNSTALCLAIESGKAEAVKTLIQHGADVDALFGSRQTSPLAWAVCQRHLEIIWLLMSNGASFDHVSSYGWSPLFYLWSRTAFVGQSAVDFVEALAKRGNFDFHMLHGGVSDIEGFGVIHRAVIFGTADEVALLLRLGVNPYQEVGPLLWTAIHNAAFYGRDATFDVLLPYYQRGNFHIDTRDPRGWTLLHIAASAGHGSITRRLLRLGASPKALSSPSYTHMPEVLHGGRWTPAEVAKVQSKDRWLDFLAATKEVKGEVFLTQEELDALGEEEWFDVAELPENELATA</sequence>
<dbReference type="InterPro" id="IPR036770">
    <property type="entry name" value="Ankyrin_rpt-contain_sf"/>
</dbReference>
<accession>W2S796</accession>
<dbReference type="AlphaFoldDB" id="W2S796"/>
<protein>
    <submittedName>
        <fullName evidence="4">Uncharacterized protein</fullName>
    </submittedName>
</protein>
<feature type="repeat" description="ANK" evidence="3">
    <location>
        <begin position="488"/>
        <end position="520"/>
    </location>
</feature>
<dbReference type="PANTHER" id="PTHR24198:SF165">
    <property type="entry name" value="ANKYRIN REPEAT-CONTAINING PROTEIN-RELATED"/>
    <property type="match status" value="1"/>
</dbReference>
<dbReference type="PANTHER" id="PTHR24198">
    <property type="entry name" value="ANKYRIN REPEAT AND PROTEIN KINASE DOMAIN-CONTAINING PROTEIN"/>
    <property type="match status" value="1"/>
</dbReference>
<dbReference type="eggNOG" id="KOG4177">
    <property type="taxonomic scope" value="Eukaryota"/>
</dbReference>
<evidence type="ECO:0000256" key="1">
    <source>
        <dbReference type="ARBA" id="ARBA00022737"/>
    </source>
</evidence>
<dbReference type="Gene3D" id="1.25.40.20">
    <property type="entry name" value="Ankyrin repeat-containing domain"/>
    <property type="match status" value="2"/>
</dbReference>
<dbReference type="Pfam" id="PF12796">
    <property type="entry name" value="Ank_2"/>
    <property type="match status" value="2"/>
</dbReference>
<gene>
    <name evidence="4" type="ORF">HMPREF1541_11029</name>
</gene>
<evidence type="ECO:0000256" key="3">
    <source>
        <dbReference type="PROSITE-ProRule" id="PRU00023"/>
    </source>
</evidence>
<dbReference type="InterPro" id="IPR002110">
    <property type="entry name" value="Ankyrin_rpt"/>
</dbReference>
<evidence type="ECO:0000313" key="4">
    <source>
        <dbReference type="EMBL" id="ETN43898.1"/>
    </source>
</evidence>
<dbReference type="VEuPathDB" id="FungiDB:HMPREF1541_11029"/>
<dbReference type="SUPFAM" id="SSF48403">
    <property type="entry name" value="Ankyrin repeat"/>
    <property type="match status" value="1"/>
</dbReference>
<evidence type="ECO:0000313" key="5">
    <source>
        <dbReference type="Proteomes" id="UP000030752"/>
    </source>
</evidence>
<dbReference type="SMART" id="SM00248">
    <property type="entry name" value="ANK"/>
    <property type="match status" value="6"/>
</dbReference>
<evidence type="ECO:0000256" key="2">
    <source>
        <dbReference type="ARBA" id="ARBA00023043"/>
    </source>
</evidence>
<dbReference type="EMBL" id="KB822717">
    <property type="protein sequence ID" value="ETN43898.1"/>
    <property type="molecule type" value="Genomic_DNA"/>
</dbReference>
<reference evidence="4 5" key="1">
    <citation type="submission" date="2013-03" db="EMBL/GenBank/DDBJ databases">
        <title>The Genome Sequence of Phialophora europaea CBS 101466.</title>
        <authorList>
            <consortium name="The Broad Institute Genomics Platform"/>
            <person name="Cuomo C."/>
            <person name="de Hoog S."/>
            <person name="Gorbushina A."/>
            <person name="Walker B."/>
            <person name="Young S.K."/>
            <person name="Zeng Q."/>
            <person name="Gargeya S."/>
            <person name="Fitzgerald M."/>
            <person name="Haas B."/>
            <person name="Abouelleil A."/>
            <person name="Allen A.W."/>
            <person name="Alvarado L."/>
            <person name="Arachchi H.M."/>
            <person name="Berlin A.M."/>
            <person name="Chapman S.B."/>
            <person name="Gainer-Dewar J."/>
            <person name="Goldberg J."/>
            <person name="Griggs A."/>
            <person name="Gujja S."/>
            <person name="Hansen M."/>
            <person name="Howarth C."/>
            <person name="Imamovic A."/>
            <person name="Ireland A."/>
            <person name="Larimer J."/>
            <person name="McCowan C."/>
            <person name="Murphy C."/>
            <person name="Pearson M."/>
            <person name="Poon T.W."/>
            <person name="Priest M."/>
            <person name="Roberts A."/>
            <person name="Saif S."/>
            <person name="Shea T."/>
            <person name="Sisk P."/>
            <person name="Sykes S."/>
            <person name="Wortman J."/>
            <person name="Nusbaum C."/>
            <person name="Birren B."/>
        </authorList>
    </citation>
    <scope>NUCLEOTIDE SEQUENCE [LARGE SCALE GENOMIC DNA]</scope>
    <source>
        <strain evidence="4 5">CBS 101466</strain>
    </source>
</reference>
<dbReference type="Proteomes" id="UP000030752">
    <property type="component" value="Unassembled WGS sequence"/>
</dbReference>
<keyword evidence="5" id="KW-1185">Reference proteome</keyword>
<feature type="repeat" description="ANK" evidence="3">
    <location>
        <begin position="305"/>
        <end position="334"/>
    </location>
</feature>
<organism evidence="4 5">
    <name type="scientific">Cyphellophora europaea (strain CBS 101466)</name>
    <name type="common">Phialophora europaea</name>
    <dbReference type="NCBI Taxonomy" id="1220924"/>
    <lineage>
        <taxon>Eukaryota</taxon>
        <taxon>Fungi</taxon>
        <taxon>Dikarya</taxon>
        <taxon>Ascomycota</taxon>
        <taxon>Pezizomycotina</taxon>
        <taxon>Eurotiomycetes</taxon>
        <taxon>Chaetothyriomycetidae</taxon>
        <taxon>Chaetothyriales</taxon>
        <taxon>Cyphellophoraceae</taxon>
        <taxon>Cyphellophora</taxon>
    </lineage>
</organism>